<dbReference type="EMBL" id="BMAW01064943">
    <property type="protein sequence ID" value="GFT47903.1"/>
    <property type="molecule type" value="Genomic_DNA"/>
</dbReference>
<name>A0A8X6TRG8_NEPPI</name>
<evidence type="ECO:0000313" key="3">
    <source>
        <dbReference type="Proteomes" id="UP000887013"/>
    </source>
</evidence>
<dbReference type="Proteomes" id="UP000887013">
    <property type="component" value="Unassembled WGS sequence"/>
</dbReference>
<evidence type="ECO:0000256" key="1">
    <source>
        <dbReference type="SAM" id="MobiDB-lite"/>
    </source>
</evidence>
<evidence type="ECO:0000313" key="2">
    <source>
        <dbReference type="EMBL" id="GFT47903.1"/>
    </source>
</evidence>
<keyword evidence="3" id="KW-1185">Reference proteome</keyword>
<accession>A0A8X6TRG8</accession>
<sequence>MTFHVKPPPYENDEGTSNPRYYSCSGAKIEPQYSLDTSSKGGNIEWEGSGRSNMDLADWIFFYNKPVKRNLQPFQETRLF</sequence>
<feature type="compositionally biased region" description="Pro residues" evidence="1">
    <location>
        <begin position="1"/>
        <end position="10"/>
    </location>
</feature>
<dbReference type="AlphaFoldDB" id="A0A8X6TRG8"/>
<gene>
    <name evidence="2" type="ORF">NPIL_33981</name>
</gene>
<organism evidence="2 3">
    <name type="scientific">Nephila pilipes</name>
    <name type="common">Giant wood spider</name>
    <name type="synonym">Nephila maculata</name>
    <dbReference type="NCBI Taxonomy" id="299642"/>
    <lineage>
        <taxon>Eukaryota</taxon>
        <taxon>Metazoa</taxon>
        <taxon>Ecdysozoa</taxon>
        <taxon>Arthropoda</taxon>
        <taxon>Chelicerata</taxon>
        <taxon>Arachnida</taxon>
        <taxon>Araneae</taxon>
        <taxon>Araneomorphae</taxon>
        <taxon>Entelegynae</taxon>
        <taxon>Araneoidea</taxon>
        <taxon>Nephilidae</taxon>
        <taxon>Nephila</taxon>
    </lineage>
</organism>
<reference evidence="2" key="1">
    <citation type="submission" date="2020-08" db="EMBL/GenBank/DDBJ databases">
        <title>Multicomponent nature underlies the extraordinary mechanical properties of spider dragline silk.</title>
        <authorList>
            <person name="Kono N."/>
            <person name="Nakamura H."/>
            <person name="Mori M."/>
            <person name="Yoshida Y."/>
            <person name="Ohtoshi R."/>
            <person name="Malay A.D."/>
            <person name="Moran D.A.P."/>
            <person name="Tomita M."/>
            <person name="Numata K."/>
            <person name="Arakawa K."/>
        </authorList>
    </citation>
    <scope>NUCLEOTIDE SEQUENCE</scope>
</reference>
<comment type="caution">
    <text evidence="2">The sequence shown here is derived from an EMBL/GenBank/DDBJ whole genome shotgun (WGS) entry which is preliminary data.</text>
</comment>
<feature type="region of interest" description="Disordered" evidence="1">
    <location>
        <begin position="1"/>
        <end position="21"/>
    </location>
</feature>
<protein>
    <submittedName>
        <fullName evidence="2">Uncharacterized protein</fullName>
    </submittedName>
</protein>
<proteinExistence type="predicted"/>